<proteinExistence type="predicted"/>
<evidence type="ECO:0000313" key="3">
    <source>
        <dbReference type="Proteomes" id="UP000318437"/>
    </source>
</evidence>
<evidence type="ECO:0000256" key="1">
    <source>
        <dbReference type="SAM" id="SignalP"/>
    </source>
</evidence>
<sequence precursor="true">MKIVSHCLALLLCLVAPVHAVVVFQDTFSGPAGPLTAHVPDVNDAGGTWTFSDGSLTQPQQDIVWTIDGNGNMYNDFVITTVFIDIEPGDITDKIVTLTFTIDIVDNPGLFLIGFGNDDFRGIDQRSVGPVVGVESSATLKMWNPGGLSDVAFEENPVLNQVNDFSTVSVAFNTSDNSFEITGDHDDPAFQQFSGAIDPSNIYALFEDPGPSGVLEFDYLYIQSNSASYPLLSEIIVDVSDIPEGQAGDFDMDGDVDGHDFLTWQRDPGVGSLSDWQNNYGSPQIAPVLVGVPEPTAHLLLLIGVVGMAQGGSLVRRH</sequence>
<feature type="signal peptide" evidence="1">
    <location>
        <begin position="1"/>
        <end position="20"/>
    </location>
</feature>
<dbReference type="EMBL" id="SJPS01000002">
    <property type="protein sequence ID" value="TWU28374.1"/>
    <property type="molecule type" value="Genomic_DNA"/>
</dbReference>
<reference evidence="2 3" key="1">
    <citation type="submission" date="2019-02" db="EMBL/GenBank/DDBJ databases">
        <title>Deep-cultivation of Planctomycetes and their phenomic and genomic characterization uncovers novel biology.</title>
        <authorList>
            <person name="Wiegand S."/>
            <person name="Jogler M."/>
            <person name="Boedeker C."/>
            <person name="Pinto D."/>
            <person name="Vollmers J."/>
            <person name="Rivas-Marin E."/>
            <person name="Kohn T."/>
            <person name="Peeters S.H."/>
            <person name="Heuer A."/>
            <person name="Rast P."/>
            <person name="Oberbeckmann S."/>
            <person name="Bunk B."/>
            <person name="Jeske O."/>
            <person name="Meyerdierks A."/>
            <person name="Storesund J.E."/>
            <person name="Kallscheuer N."/>
            <person name="Luecker S."/>
            <person name="Lage O.M."/>
            <person name="Pohl T."/>
            <person name="Merkel B.J."/>
            <person name="Hornburger P."/>
            <person name="Mueller R.-W."/>
            <person name="Bruemmer F."/>
            <person name="Labrenz M."/>
            <person name="Spormann A.M."/>
            <person name="Op Den Camp H."/>
            <person name="Overmann J."/>
            <person name="Amann R."/>
            <person name="Jetten M.S.M."/>
            <person name="Mascher T."/>
            <person name="Medema M.H."/>
            <person name="Devos D.P."/>
            <person name="Kaster A.-K."/>
            <person name="Ovreas L."/>
            <person name="Rohde M."/>
            <person name="Galperin M.Y."/>
            <person name="Jogler C."/>
        </authorList>
    </citation>
    <scope>NUCLEOTIDE SEQUENCE [LARGE SCALE GENOMIC DNA]</scope>
    <source>
        <strain evidence="2 3">Pla144</strain>
    </source>
</reference>
<comment type="caution">
    <text evidence="2">The sequence shown here is derived from an EMBL/GenBank/DDBJ whole genome shotgun (WGS) entry which is preliminary data.</text>
</comment>
<accession>A0A5C6CXT6</accession>
<feature type="chain" id="PRO_5022695249" description="PEP-CTERM protein-sorting domain-containing protein" evidence="1">
    <location>
        <begin position="21"/>
        <end position="318"/>
    </location>
</feature>
<keyword evidence="3" id="KW-1185">Reference proteome</keyword>
<gene>
    <name evidence="2" type="ORF">Pla144_16620</name>
</gene>
<dbReference type="AlphaFoldDB" id="A0A5C6CXT6"/>
<evidence type="ECO:0000313" key="2">
    <source>
        <dbReference type="EMBL" id="TWU28374.1"/>
    </source>
</evidence>
<dbReference type="Proteomes" id="UP000318437">
    <property type="component" value="Unassembled WGS sequence"/>
</dbReference>
<organism evidence="2 3">
    <name type="scientific">Bythopirellula polymerisocia</name>
    <dbReference type="NCBI Taxonomy" id="2528003"/>
    <lineage>
        <taxon>Bacteria</taxon>
        <taxon>Pseudomonadati</taxon>
        <taxon>Planctomycetota</taxon>
        <taxon>Planctomycetia</taxon>
        <taxon>Pirellulales</taxon>
        <taxon>Lacipirellulaceae</taxon>
        <taxon>Bythopirellula</taxon>
    </lineage>
</organism>
<protein>
    <recommendedName>
        <fullName evidence="4">PEP-CTERM protein-sorting domain-containing protein</fullName>
    </recommendedName>
</protein>
<dbReference type="RefSeq" id="WP_146449790.1">
    <property type="nucleotide sequence ID" value="NZ_SJPS01000002.1"/>
</dbReference>
<name>A0A5C6CXT6_9BACT</name>
<evidence type="ECO:0008006" key="4">
    <source>
        <dbReference type="Google" id="ProtNLM"/>
    </source>
</evidence>
<keyword evidence="1" id="KW-0732">Signal</keyword>